<dbReference type="SUPFAM" id="SSF140990">
    <property type="entry name" value="FtsH protease domain-like"/>
    <property type="match status" value="1"/>
</dbReference>
<dbReference type="GO" id="GO:0004222">
    <property type="term" value="F:metalloendopeptidase activity"/>
    <property type="evidence" value="ECO:0007669"/>
    <property type="project" value="InterPro"/>
</dbReference>
<protein>
    <recommendedName>
        <fullName evidence="3">Peptidase M41 domain-containing protein</fullName>
    </recommendedName>
</protein>
<dbReference type="Proteomes" id="UP000267251">
    <property type="component" value="Unassembled WGS sequence"/>
</dbReference>
<proteinExistence type="predicted"/>
<reference evidence="2" key="1">
    <citation type="journal article" date="2018" name="Nat. Microbiol.">
        <title>Leveraging single-cell genomics to expand the fungal tree of life.</title>
        <authorList>
            <person name="Ahrendt S.R."/>
            <person name="Quandt C.A."/>
            <person name="Ciobanu D."/>
            <person name="Clum A."/>
            <person name="Salamov A."/>
            <person name="Andreopoulos B."/>
            <person name="Cheng J.F."/>
            <person name="Woyke T."/>
            <person name="Pelin A."/>
            <person name="Henrissat B."/>
            <person name="Reynolds N.K."/>
            <person name="Benny G.L."/>
            <person name="Smith M.E."/>
            <person name="James T.Y."/>
            <person name="Grigoriev I.V."/>
        </authorList>
    </citation>
    <scope>NUCLEOTIDE SEQUENCE [LARGE SCALE GENOMIC DNA]</scope>
</reference>
<evidence type="ECO:0000313" key="2">
    <source>
        <dbReference type="Proteomes" id="UP000267251"/>
    </source>
</evidence>
<organism evidence="1 2">
    <name type="scientific">Piptocephalis cylindrospora</name>
    <dbReference type="NCBI Taxonomy" id="1907219"/>
    <lineage>
        <taxon>Eukaryota</taxon>
        <taxon>Fungi</taxon>
        <taxon>Fungi incertae sedis</taxon>
        <taxon>Zoopagomycota</taxon>
        <taxon>Zoopagomycotina</taxon>
        <taxon>Zoopagomycetes</taxon>
        <taxon>Zoopagales</taxon>
        <taxon>Piptocephalidaceae</taxon>
        <taxon>Piptocephalis</taxon>
    </lineage>
</organism>
<name>A0A4V1IXK4_9FUNG</name>
<dbReference type="Gene3D" id="1.20.58.760">
    <property type="entry name" value="Peptidase M41"/>
    <property type="match status" value="1"/>
</dbReference>
<dbReference type="EMBL" id="KZ988967">
    <property type="protein sequence ID" value="RKP11369.1"/>
    <property type="molecule type" value="Genomic_DNA"/>
</dbReference>
<dbReference type="GO" id="GO:0006508">
    <property type="term" value="P:proteolysis"/>
    <property type="evidence" value="ECO:0007669"/>
    <property type="project" value="InterPro"/>
</dbReference>
<keyword evidence="2" id="KW-1185">Reference proteome</keyword>
<sequence length="55" mass="6316">AAQERAIRKLTEKRVELDRLAMALVEYETLTKEEIELVITGEQLQRPSVPVVRPV</sequence>
<evidence type="ECO:0008006" key="3">
    <source>
        <dbReference type="Google" id="ProtNLM"/>
    </source>
</evidence>
<gene>
    <name evidence="1" type="ORF">BJ684DRAFT_22072</name>
</gene>
<evidence type="ECO:0000313" key="1">
    <source>
        <dbReference type="EMBL" id="RKP11369.1"/>
    </source>
</evidence>
<feature type="non-terminal residue" evidence="1">
    <location>
        <position position="1"/>
    </location>
</feature>
<dbReference type="AlphaFoldDB" id="A0A4V1IXK4"/>
<accession>A0A4V1IXK4</accession>
<dbReference type="InterPro" id="IPR037219">
    <property type="entry name" value="Peptidase_M41-like"/>
</dbReference>
<dbReference type="GO" id="GO:0005524">
    <property type="term" value="F:ATP binding"/>
    <property type="evidence" value="ECO:0007669"/>
    <property type="project" value="InterPro"/>
</dbReference>
<dbReference type="OrthoDB" id="1413014at2759"/>
<dbReference type="GO" id="GO:0004176">
    <property type="term" value="F:ATP-dependent peptidase activity"/>
    <property type="evidence" value="ECO:0007669"/>
    <property type="project" value="InterPro"/>
</dbReference>